<dbReference type="Pfam" id="PF00635">
    <property type="entry name" value="Motile_Sperm"/>
    <property type="match status" value="1"/>
</dbReference>
<feature type="domain" description="MSP" evidence="3">
    <location>
        <begin position="39"/>
        <end position="150"/>
    </location>
</feature>
<evidence type="ECO:0000259" key="3">
    <source>
        <dbReference type="PROSITE" id="PS50202"/>
    </source>
</evidence>
<evidence type="ECO:0000313" key="5">
    <source>
        <dbReference type="EMBL" id="CAG9093046.1"/>
    </source>
</evidence>
<dbReference type="InterPro" id="IPR000535">
    <property type="entry name" value="MSP_dom"/>
</dbReference>
<dbReference type="SMR" id="A0A1I7SD27"/>
<dbReference type="PROSITE" id="PS50202">
    <property type="entry name" value="MSP"/>
    <property type="match status" value="1"/>
</dbReference>
<evidence type="ECO:0000313" key="6">
    <source>
        <dbReference type="Proteomes" id="UP000095284"/>
    </source>
</evidence>
<keyword evidence="1" id="KW-0206">Cytoskeleton</keyword>
<dbReference type="AlphaFoldDB" id="A0A1I7SD27"/>
<feature type="region of interest" description="Disordered" evidence="2">
    <location>
        <begin position="1"/>
        <end position="23"/>
    </location>
</feature>
<dbReference type="InterPro" id="IPR013783">
    <property type="entry name" value="Ig-like_fold"/>
</dbReference>
<organism evidence="6 8">
    <name type="scientific">Bursaphelenchus xylophilus</name>
    <name type="common">Pinewood nematode worm</name>
    <name type="synonym">Aphelenchoides xylophilus</name>
    <dbReference type="NCBI Taxonomy" id="6326"/>
    <lineage>
        <taxon>Eukaryota</taxon>
        <taxon>Metazoa</taxon>
        <taxon>Ecdysozoa</taxon>
        <taxon>Nematoda</taxon>
        <taxon>Chromadorea</taxon>
        <taxon>Rhabditida</taxon>
        <taxon>Tylenchina</taxon>
        <taxon>Tylenchomorpha</taxon>
        <taxon>Aphelenchoidea</taxon>
        <taxon>Aphelenchoididae</taxon>
        <taxon>Bursaphelenchus</taxon>
    </lineage>
</organism>
<dbReference type="Proteomes" id="UP000582659">
    <property type="component" value="Unassembled WGS sequence"/>
</dbReference>
<dbReference type="EMBL" id="CAJFCV020000002">
    <property type="protein sequence ID" value="CAG9093046.1"/>
    <property type="molecule type" value="Genomic_DNA"/>
</dbReference>
<dbReference type="Proteomes" id="UP000659654">
    <property type="component" value="Unassembled WGS sequence"/>
</dbReference>
<reference evidence="5" key="2">
    <citation type="submission" date="2020-08" db="EMBL/GenBank/DDBJ databases">
        <authorList>
            <person name="Kikuchi T."/>
        </authorList>
    </citation>
    <scope>NUCLEOTIDE SEQUENCE</scope>
    <source>
        <strain evidence="4">Ka4C1</strain>
    </source>
</reference>
<proteinExistence type="predicted"/>
<dbReference type="WBParaSite" id="BXY_1093100.1">
    <property type="protein sequence ID" value="BXY_1093100.1"/>
    <property type="gene ID" value="BXY_1093100"/>
</dbReference>
<sequence length="150" mass="16863">MPNEVKMKPKAVENKRKPRGMVGAPRSYIKSMQQDLNYSIQVKPTQIVFDPRQFFVTLFIINTCAKQLCFKIRPPSSKIFTVTPLSGFIKPFEKAYVVIHRPKPIAHNDSLLIEFGPDTGVEHAAVLFDDKWVDSETLSVPVFSKGPGGT</sequence>
<keyword evidence="1" id="KW-0963">Cytoplasm</keyword>
<feature type="compositionally biased region" description="Basic and acidic residues" evidence="2">
    <location>
        <begin position="1"/>
        <end position="15"/>
    </location>
</feature>
<dbReference type="Gene3D" id="2.60.40.10">
    <property type="entry name" value="Immunoglobulins"/>
    <property type="match status" value="1"/>
</dbReference>
<protein>
    <recommendedName>
        <fullName evidence="1">Major sperm protein</fullName>
    </recommendedName>
</protein>
<evidence type="ECO:0000313" key="7">
    <source>
        <dbReference type="Proteomes" id="UP000659654"/>
    </source>
</evidence>
<dbReference type="Proteomes" id="UP000095284">
    <property type="component" value="Unplaced"/>
</dbReference>
<gene>
    <name evidence="4" type="ORF">BXYJ_LOCUS3146</name>
</gene>
<dbReference type="OrthoDB" id="10441288at2759"/>
<name>A0A1I7SD27_BURXY</name>
<keyword evidence="7" id="KW-1185">Reference proteome</keyword>
<dbReference type="SUPFAM" id="SSF49354">
    <property type="entry name" value="PapD-like"/>
    <property type="match status" value="1"/>
</dbReference>
<dbReference type="InterPro" id="IPR008962">
    <property type="entry name" value="PapD-like_sf"/>
</dbReference>
<evidence type="ECO:0000313" key="4">
    <source>
        <dbReference type="EMBL" id="CAD5213670.1"/>
    </source>
</evidence>
<comment type="function">
    <text evidence="1">Central component in molecular interactions underlying sperm crawling. Forms an extensive filament system that extends from sperm villipoda, along the leading edge of the pseudopod.</text>
</comment>
<evidence type="ECO:0000256" key="1">
    <source>
        <dbReference type="RuleBase" id="RU003425"/>
    </source>
</evidence>
<accession>A0A1I7SD27</accession>
<dbReference type="EMBL" id="CAJFDI010000002">
    <property type="protein sequence ID" value="CAD5213670.1"/>
    <property type="molecule type" value="Genomic_DNA"/>
</dbReference>
<reference evidence="8" key="1">
    <citation type="submission" date="2016-11" db="UniProtKB">
        <authorList>
            <consortium name="WormBaseParasite"/>
        </authorList>
    </citation>
    <scope>IDENTIFICATION</scope>
</reference>
<evidence type="ECO:0000313" key="8">
    <source>
        <dbReference type="WBParaSite" id="BXY_1093100.1"/>
    </source>
</evidence>
<evidence type="ECO:0000256" key="2">
    <source>
        <dbReference type="SAM" id="MobiDB-lite"/>
    </source>
</evidence>